<sequence length="126" mass="14296">MTYITLEQIEDSLLKSIMKQSDIDEANEQISYLAASKGISLTRIVTPVSVKLRRYAIAYACMIRAKSYFGQQPRQMQMDGGGDAYERKYKAYLAEVEKLENELVVEDFIGFRSKPQSCISIPLARA</sequence>
<name>A0A4R1S4U5_HYDET</name>
<reference evidence="1 2" key="1">
    <citation type="submission" date="2019-03" db="EMBL/GenBank/DDBJ databases">
        <title>Genomic Encyclopedia of Type Strains, Phase IV (KMG-IV): sequencing the most valuable type-strain genomes for metagenomic binning, comparative biology and taxonomic classification.</title>
        <authorList>
            <person name="Goeker M."/>
        </authorList>
    </citation>
    <scope>NUCLEOTIDE SEQUENCE [LARGE SCALE GENOMIC DNA]</scope>
    <source>
        <strain evidence="1 2">LX-B</strain>
    </source>
</reference>
<proteinExistence type="predicted"/>
<keyword evidence="2" id="KW-1185">Reference proteome</keyword>
<evidence type="ECO:0000313" key="1">
    <source>
        <dbReference type="EMBL" id="TCL74241.1"/>
    </source>
</evidence>
<gene>
    <name evidence="1" type="ORF">EDC14_1004179</name>
</gene>
<dbReference type="AlphaFoldDB" id="A0A4R1S4U5"/>
<dbReference type="EMBL" id="SLUN01000004">
    <property type="protein sequence ID" value="TCL74241.1"/>
    <property type="molecule type" value="Genomic_DNA"/>
</dbReference>
<protein>
    <submittedName>
        <fullName evidence="1">Uncharacterized protein</fullName>
    </submittedName>
</protein>
<comment type="caution">
    <text evidence="1">The sequence shown here is derived from an EMBL/GenBank/DDBJ whole genome shotgun (WGS) entry which is preliminary data.</text>
</comment>
<dbReference type="RefSeq" id="WP_132013227.1">
    <property type="nucleotide sequence ID" value="NZ_SLUN01000004.1"/>
</dbReference>
<dbReference type="Proteomes" id="UP000295008">
    <property type="component" value="Unassembled WGS sequence"/>
</dbReference>
<organism evidence="1 2">
    <name type="scientific">Hydrogenispora ethanolica</name>
    <dbReference type="NCBI Taxonomy" id="1082276"/>
    <lineage>
        <taxon>Bacteria</taxon>
        <taxon>Bacillati</taxon>
        <taxon>Bacillota</taxon>
        <taxon>Hydrogenispora</taxon>
    </lineage>
</organism>
<evidence type="ECO:0000313" key="2">
    <source>
        <dbReference type="Proteomes" id="UP000295008"/>
    </source>
</evidence>
<accession>A0A4R1S4U5</accession>